<dbReference type="InParanoid" id="A0A0C2ZDE7"/>
<keyword evidence="7 9" id="KW-0408">Iron</keyword>
<evidence type="ECO:0000256" key="8">
    <source>
        <dbReference type="ARBA" id="ARBA00023033"/>
    </source>
</evidence>
<dbReference type="PROSITE" id="PS00086">
    <property type="entry name" value="CYTOCHROME_P450"/>
    <property type="match status" value="1"/>
</dbReference>
<dbReference type="HOGENOM" id="CLU_001570_2_1_1"/>
<dbReference type="InterPro" id="IPR002401">
    <property type="entry name" value="Cyt_P450_E_grp-I"/>
</dbReference>
<dbReference type="PRINTS" id="PR00463">
    <property type="entry name" value="EP450I"/>
</dbReference>
<keyword evidence="12" id="KW-0732">Signal</keyword>
<feature type="signal peptide" evidence="12">
    <location>
        <begin position="1"/>
        <end position="26"/>
    </location>
</feature>
<dbReference type="AlphaFoldDB" id="A0A0C2ZDE7"/>
<reference evidence="14" key="2">
    <citation type="submission" date="2015-01" db="EMBL/GenBank/DDBJ databases">
        <title>Evolutionary Origins and Diversification of the Mycorrhizal Mutualists.</title>
        <authorList>
            <consortium name="DOE Joint Genome Institute"/>
            <consortium name="Mycorrhizal Genomics Consortium"/>
            <person name="Kohler A."/>
            <person name="Kuo A."/>
            <person name="Nagy L.G."/>
            <person name="Floudas D."/>
            <person name="Copeland A."/>
            <person name="Barry K.W."/>
            <person name="Cichocki N."/>
            <person name="Veneault-Fourrey C."/>
            <person name="LaButti K."/>
            <person name="Lindquist E.A."/>
            <person name="Lipzen A."/>
            <person name="Lundell T."/>
            <person name="Morin E."/>
            <person name="Murat C."/>
            <person name="Riley R."/>
            <person name="Ohm R."/>
            <person name="Sun H."/>
            <person name="Tunlid A."/>
            <person name="Henrissat B."/>
            <person name="Grigoriev I.V."/>
            <person name="Hibbett D.S."/>
            <person name="Martin F."/>
        </authorList>
    </citation>
    <scope>NUCLEOTIDE SEQUENCE [LARGE SCALE GENOMIC DNA]</scope>
    <source>
        <strain evidence="14">Foug A</strain>
    </source>
</reference>
<dbReference type="Gene3D" id="1.10.630.10">
    <property type="entry name" value="Cytochrome P450"/>
    <property type="match status" value="1"/>
</dbReference>
<feature type="chain" id="PRO_5002160280" description="Cytochrome P450" evidence="12">
    <location>
        <begin position="27"/>
        <end position="497"/>
    </location>
</feature>
<comment type="pathway">
    <text evidence="2">Secondary metabolite biosynthesis.</text>
</comment>
<dbReference type="InterPro" id="IPR050364">
    <property type="entry name" value="Cytochrome_P450_fung"/>
</dbReference>
<evidence type="ECO:0008006" key="15">
    <source>
        <dbReference type="Google" id="ProtNLM"/>
    </source>
</evidence>
<protein>
    <recommendedName>
        <fullName evidence="15">Cytochrome P450</fullName>
    </recommendedName>
</protein>
<dbReference type="GO" id="GO:0020037">
    <property type="term" value="F:heme binding"/>
    <property type="evidence" value="ECO:0007669"/>
    <property type="project" value="InterPro"/>
</dbReference>
<comment type="cofactor">
    <cofactor evidence="1 9">
        <name>heme</name>
        <dbReference type="ChEBI" id="CHEBI:30413"/>
    </cofactor>
</comment>
<dbReference type="Proteomes" id="UP000053989">
    <property type="component" value="Unassembled WGS sequence"/>
</dbReference>
<evidence type="ECO:0000256" key="6">
    <source>
        <dbReference type="ARBA" id="ARBA00023002"/>
    </source>
</evidence>
<dbReference type="GO" id="GO:0005506">
    <property type="term" value="F:iron ion binding"/>
    <property type="evidence" value="ECO:0007669"/>
    <property type="project" value="InterPro"/>
</dbReference>
<dbReference type="OrthoDB" id="2789670at2759"/>
<dbReference type="GO" id="GO:0004497">
    <property type="term" value="F:monooxygenase activity"/>
    <property type="evidence" value="ECO:0007669"/>
    <property type="project" value="UniProtKB-KW"/>
</dbReference>
<accession>A0A0C2ZDE7</accession>
<dbReference type="GO" id="GO:0016705">
    <property type="term" value="F:oxidoreductase activity, acting on paired donors, with incorporation or reduction of molecular oxygen"/>
    <property type="evidence" value="ECO:0007669"/>
    <property type="project" value="InterPro"/>
</dbReference>
<evidence type="ECO:0000313" key="13">
    <source>
        <dbReference type="EMBL" id="KIM50997.1"/>
    </source>
</evidence>
<dbReference type="InterPro" id="IPR036396">
    <property type="entry name" value="Cyt_P450_sf"/>
</dbReference>
<evidence type="ECO:0000256" key="10">
    <source>
        <dbReference type="RuleBase" id="RU000461"/>
    </source>
</evidence>
<keyword evidence="6 10" id="KW-0560">Oxidoreductase</keyword>
<evidence type="ECO:0000256" key="9">
    <source>
        <dbReference type="PIRSR" id="PIRSR602401-1"/>
    </source>
</evidence>
<evidence type="ECO:0000256" key="1">
    <source>
        <dbReference type="ARBA" id="ARBA00001971"/>
    </source>
</evidence>
<evidence type="ECO:0000256" key="3">
    <source>
        <dbReference type="ARBA" id="ARBA00010617"/>
    </source>
</evidence>
<evidence type="ECO:0000313" key="14">
    <source>
        <dbReference type="Proteomes" id="UP000053989"/>
    </source>
</evidence>
<dbReference type="PANTHER" id="PTHR46300:SF1">
    <property type="entry name" value="P450, PUTATIVE (EUROFUNG)-RELATED"/>
    <property type="match status" value="1"/>
</dbReference>
<gene>
    <name evidence="13" type="ORF">SCLCIDRAFT_1224955</name>
</gene>
<sequence length="497" mass="55452">MPQSLWQAVFAIVLLVGLWVVRQTYQTRTTLPLPPGPHANAGSMSPSPKSRSISRFSKLAETYGPVFSLKQGSQLLVIIGRYSAAIDIMEKEGASLADRPRSVAGGEILSGNMRISLVGNGDRLRRFRRVFHAHLQPRVATTYENLQTRHARNLVLDILHDPANHQKHVRRYAASVILAITYGKTTPTAYTDPEVVSINRCFYRVMCAVRPGTYLVDSYPILKYVPYYLSTLRQWHQEELTLFQGQVDVVRQRLAKGEARSSFARYLLENQENEGLNDKELAYIAGSMFGAGTDTTASAITFIIFAAALNPEAQAKVQEELDSVVGRDNLPTFADWEALPQTAAFIAETSRWRPVVPGGFHHRASKDVIWNGYLIPAGTSVVANHWAIANDPDIFPNPEVFNPQRWIDASGNIRRDIEFCTFGFGRRVCPGQHVANRSIFITTALMLWSFRILEDPASPIDSFGFPDTPAVHPNPFNAIFEPRVSEDVLSQLCAPDD</sequence>
<proteinExistence type="inferred from homology"/>
<feature type="binding site" description="axial binding residue" evidence="9">
    <location>
        <position position="429"/>
    </location>
    <ligand>
        <name>heme</name>
        <dbReference type="ChEBI" id="CHEBI:30413"/>
    </ligand>
    <ligandPart>
        <name>Fe</name>
        <dbReference type="ChEBI" id="CHEBI:18248"/>
    </ligandPart>
</feature>
<keyword evidence="4 9" id="KW-0349">Heme</keyword>
<dbReference type="PRINTS" id="PR00385">
    <property type="entry name" value="P450"/>
</dbReference>
<dbReference type="EMBL" id="KN822299">
    <property type="protein sequence ID" value="KIM50997.1"/>
    <property type="molecule type" value="Genomic_DNA"/>
</dbReference>
<dbReference type="SUPFAM" id="SSF48264">
    <property type="entry name" value="Cytochrome P450"/>
    <property type="match status" value="1"/>
</dbReference>
<dbReference type="STRING" id="1036808.A0A0C2ZDE7"/>
<evidence type="ECO:0000256" key="11">
    <source>
        <dbReference type="SAM" id="MobiDB-lite"/>
    </source>
</evidence>
<evidence type="ECO:0000256" key="7">
    <source>
        <dbReference type="ARBA" id="ARBA00023004"/>
    </source>
</evidence>
<evidence type="ECO:0000256" key="5">
    <source>
        <dbReference type="ARBA" id="ARBA00022723"/>
    </source>
</evidence>
<dbReference type="InterPro" id="IPR017972">
    <property type="entry name" value="Cyt_P450_CS"/>
</dbReference>
<name>A0A0C2ZDE7_9AGAM</name>
<feature type="region of interest" description="Disordered" evidence="11">
    <location>
        <begin position="30"/>
        <end position="50"/>
    </location>
</feature>
<dbReference type="CDD" id="cd11065">
    <property type="entry name" value="CYP64-like"/>
    <property type="match status" value="1"/>
</dbReference>
<dbReference type="Pfam" id="PF00067">
    <property type="entry name" value="p450"/>
    <property type="match status" value="1"/>
</dbReference>
<reference evidence="13 14" key="1">
    <citation type="submission" date="2014-04" db="EMBL/GenBank/DDBJ databases">
        <authorList>
            <consortium name="DOE Joint Genome Institute"/>
            <person name="Kuo A."/>
            <person name="Kohler A."/>
            <person name="Nagy L.G."/>
            <person name="Floudas D."/>
            <person name="Copeland A."/>
            <person name="Barry K.W."/>
            <person name="Cichocki N."/>
            <person name="Veneault-Fourrey C."/>
            <person name="LaButti K."/>
            <person name="Lindquist E.A."/>
            <person name="Lipzen A."/>
            <person name="Lundell T."/>
            <person name="Morin E."/>
            <person name="Murat C."/>
            <person name="Sun H."/>
            <person name="Tunlid A."/>
            <person name="Henrissat B."/>
            <person name="Grigoriev I.V."/>
            <person name="Hibbett D.S."/>
            <person name="Martin F."/>
            <person name="Nordberg H.P."/>
            <person name="Cantor M.N."/>
            <person name="Hua S.X."/>
        </authorList>
    </citation>
    <scope>NUCLEOTIDE SEQUENCE [LARGE SCALE GENOMIC DNA]</scope>
    <source>
        <strain evidence="13 14">Foug A</strain>
    </source>
</reference>
<dbReference type="PANTHER" id="PTHR46300">
    <property type="entry name" value="P450, PUTATIVE (EUROFUNG)-RELATED-RELATED"/>
    <property type="match status" value="1"/>
</dbReference>
<evidence type="ECO:0000256" key="4">
    <source>
        <dbReference type="ARBA" id="ARBA00022617"/>
    </source>
</evidence>
<keyword evidence="8 10" id="KW-0503">Monooxygenase</keyword>
<dbReference type="InterPro" id="IPR001128">
    <property type="entry name" value="Cyt_P450"/>
</dbReference>
<keyword evidence="5 9" id="KW-0479">Metal-binding</keyword>
<comment type="similarity">
    <text evidence="3 10">Belongs to the cytochrome P450 family.</text>
</comment>
<evidence type="ECO:0000256" key="2">
    <source>
        <dbReference type="ARBA" id="ARBA00005179"/>
    </source>
</evidence>
<keyword evidence="14" id="KW-1185">Reference proteome</keyword>
<evidence type="ECO:0000256" key="12">
    <source>
        <dbReference type="SAM" id="SignalP"/>
    </source>
</evidence>
<organism evidence="13 14">
    <name type="scientific">Scleroderma citrinum Foug A</name>
    <dbReference type="NCBI Taxonomy" id="1036808"/>
    <lineage>
        <taxon>Eukaryota</taxon>
        <taxon>Fungi</taxon>
        <taxon>Dikarya</taxon>
        <taxon>Basidiomycota</taxon>
        <taxon>Agaricomycotina</taxon>
        <taxon>Agaricomycetes</taxon>
        <taxon>Agaricomycetidae</taxon>
        <taxon>Boletales</taxon>
        <taxon>Sclerodermatineae</taxon>
        <taxon>Sclerodermataceae</taxon>
        <taxon>Scleroderma</taxon>
    </lineage>
</organism>